<dbReference type="UniPathway" id="UPA00028">
    <property type="reaction ID" value="UER00004"/>
</dbReference>
<dbReference type="SUPFAM" id="SSF51735">
    <property type="entry name" value="NAD(P)-binding Rossmann-fold domains"/>
    <property type="match status" value="1"/>
</dbReference>
<organism evidence="15 16">
    <name type="scientific">Actinomadura physcomitrii</name>
    <dbReference type="NCBI Taxonomy" id="2650748"/>
    <lineage>
        <taxon>Bacteria</taxon>
        <taxon>Bacillati</taxon>
        <taxon>Actinomycetota</taxon>
        <taxon>Actinomycetes</taxon>
        <taxon>Streptosporangiales</taxon>
        <taxon>Thermomonosporaceae</taxon>
        <taxon>Actinomadura</taxon>
    </lineage>
</organism>
<evidence type="ECO:0000256" key="8">
    <source>
        <dbReference type="ARBA" id="ARBA00023002"/>
    </source>
</evidence>
<comment type="function">
    <text evidence="1 11">Catalyzes the NADPH-dependent reduction of ketopantoate into pantoic acid.</text>
</comment>
<dbReference type="InterPro" id="IPR003710">
    <property type="entry name" value="ApbA"/>
</dbReference>
<accession>A0A6I4M8H8</accession>
<keyword evidence="16" id="KW-1185">Reference proteome</keyword>
<name>A0A6I4M8H8_9ACTN</name>
<dbReference type="Pfam" id="PF08546">
    <property type="entry name" value="ApbA_C"/>
    <property type="match status" value="1"/>
</dbReference>
<evidence type="ECO:0000256" key="1">
    <source>
        <dbReference type="ARBA" id="ARBA00002919"/>
    </source>
</evidence>
<evidence type="ECO:0000256" key="10">
    <source>
        <dbReference type="ARBA" id="ARBA00048793"/>
    </source>
</evidence>
<dbReference type="SUPFAM" id="SSF48179">
    <property type="entry name" value="6-phosphogluconate dehydrogenase C-terminal domain-like"/>
    <property type="match status" value="1"/>
</dbReference>
<evidence type="ECO:0000256" key="5">
    <source>
        <dbReference type="ARBA" id="ARBA00019465"/>
    </source>
</evidence>
<evidence type="ECO:0000256" key="11">
    <source>
        <dbReference type="RuleBase" id="RU362068"/>
    </source>
</evidence>
<gene>
    <name evidence="15" type="ORF">F8568_006715</name>
</gene>
<dbReference type="GO" id="GO:0008677">
    <property type="term" value="F:2-dehydropantoate 2-reductase activity"/>
    <property type="evidence" value="ECO:0007669"/>
    <property type="project" value="UniProtKB-EC"/>
</dbReference>
<dbReference type="AlphaFoldDB" id="A0A6I4M8H8"/>
<evidence type="ECO:0000259" key="14">
    <source>
        <dbReference type="Pfam" id="PF08546"/>
    </source>
</evidence>
<comment type="caution">
    <text evidence="15">The sequence shown here is derived from an EMBL/GenBank/DDBJ whole genome shotgun (WGS) entry which is preliminary data.</text>
</comment>
<dbReference type="NCBIfam" id="TIGR00745">
    <property type="entry name" value="apbA_panE"/>
    <property type="match status" value="1"/>
</dbReference>
<dbReference type="PANTHER" id="PTHR43765">
    <property type="entry name" value="2-DEHYDROPANTOATE 2-REDUCTASE-RELATED"/>
    <property type="match status" value="1"/>
</dbReference>
<dbReference type="PANTHER" id="PTHR43765:SF2">
    <property type="entry name" value="2-DEHYDROPANTOATE 2-REDUCTASE"/>
    <property type="match status" value="1"/>
</dbReference>
<keyword evidence="8 11" id="KW-0560">Oxidoreductase</keyword>
<dbReference type="Pfam" id="PF02558">
    <property type="entry name" value="ApbA"/>
    <property type="match status" value="1"/>
</dbReference>
<comment type="catalytic activity">
    <reaction evidence="10 11">
        <text>(R)-pantoate + NADP(+) = 2-dehydropantoate + NADPH + H(+)</text>
        <dbReference type="Rhea" id="RHEA:16233"/>
        <dbReference type="ChEBI" id="CHEBI:11561"/>
        <dbReference type="ChEBI" id="CHEBI:15378"/>
        <dbReference type="ChEBI" id="CHEBI:15980"/>
        <dbReference type="ChEBI" id="CHEBI:57783"/>
        <dbReference type="ChEBI" id="CHEBI:58349"/>
        <dbReference type="EC" id="1.1.1.169"/>
    </reaction>
</comment>
<evidence type="ECO:0000313" key="15">
    <source>
        <dbReference type="EMBL" id="MWA00071.1"/>
    </source>
</evidence>
<evidence type="ECO:0000256" key="2">
    <source>
        <dbReference type="ARBA" id="ARBA00004994"/>
    </source>
</evidence>
<dbReference type="InterPro" id="IPR013328">
    <property type="entry name" value="6PGD_dom2"/>
</dbReference>
<dbReference type="Gene3D" id="1.10.1040.10">
    <property type="entry name" value="N-(1-d-carboxylethyl)-l-norvaline Dehydrogenase, domain 2"/>
    <property type="match status" value="1"/>
</dbReference>
<keyword evidence="6 11" id="KW-0566">Pantothenate biosynthesis</keyword>
<comment type="similarity">
    <text evidence="3 11">Belongs to the ketopantoate reductase family.</text>
</comment>
<feature type="region of interest" description="Disordered" evidence="12">
    <location>
        <begin position="314"/>
        <end position="333"/>
    </location>
</feature>
<dbReference type="InterPro" id="IPR013332">
    <property type="entry name" value="KPR_N"/>
</dbReference>
<proteinExistence type="inferred from homology"/>
<dbReference type="GO" id="GO:0005737">
    <property type="term" value="C:cytoplasm"/>
    <property type="evidence" value="ECO:0007669"/>
    <property type="project" value="TreeGrafter"/>
</dbReference>
<evidence type="ECO:0000259" key="13">
    <source>
        <dbReference type="Pfam" id="PF02558"/>
    </source>
</evidence>
<dbReference type="EC" id="1.1.1.169" evidence="4 11"/>
<dbReference type="InterPro" id="IPR036291">
    <property type="entry name" value="NAD(P)-bd_dom_sf"/>
</dbReference>
<evidence type="ECO:0000256" key="3">
    <source>
        <dbReference type="ARBA" id="ARBA00007870"/>
    </source>
</evidence>
<dbReference type="RefSeq" id="WP_151592502.1">
    <property type="nucleotide sequence ID" value="NZ_WBMS02000004.1"/>
</dbReference>
<evidence type="ECO:0000313" key="16">
    <source>
        <dbReference type="Proteomes" id="UP000462055"/>
    </source>
</evidence>
<evidence type="ECO:0000256" key="6">
    <source>
        <dbReference type="ARBA" id="ARBA00022655"/>
    </source>
</evidence>
<dbReference type="Gene3D" id="3.40.50.720">
    <property type="entry name" value="NAD(P)-binding Rossmann-like Domain"/>
    <property type="match status" value="1"/>
</dbReference>
<dbReference type="EMBL" id="WBMS02000004">
    <property type="protein sequence ID" value="MWA00071.1"/>
    <property type="molecule type" value="Genomic_DNA"/>
</dbReference>
<evidence type="ECO:0000256" key="12">
    <source>
        <dbReference type="SAM" id="MobiDB-lite"/>
    </source>
</evidence>
<dbReference type="GO" id="GO:0015940">
    <property type="term" value="P:pantothenate biosynthetic process"/>
    <property type="evidence" value="ECO:0007669"/>
    <property type="project" value="UniProtKB-UniPathway"/>
</dbReference>
<protein>
    <recommendedName>
        <fullName evidence="5 11">2-dehydropantoate 2-reductase</fullName>
        <ecNumber evidence="4 11">1.1.1.169</ecNumber>
    </recommendedName>
    <alternativeName>
        <fullName evidence="9 11">Ketopantoate reductase</fullName>
    </alternativeName>
</protein>
<dbReference type="InterPro" id="IPR050838">
    <property type="entry name" value="Ketopantoate_reductase"/>
</dbReference>
<evidence type="ECO:0000256" key="9">
    <source>
        <dbReference type="ARBA" id="ARBA00032024"/>
    </source>
</evidence>
<dbReference type="GO" id="GO:0050661">
    <property type="term" value="F:NADP binding"/>
    <property type="evidence" value="ECO:0007669"/>
    <property type="project" value="TreeGrafter"/>
</dbReference>
<reference evidence="15" key="1">
    <citation type="submission" date="2019-12" db="EMBL/GenBank/DDBJ databases">
        <title>Actinomadura physcomitrii sp. nov., a novel actinomycete isolated from moss [Physcomitrium sphaericum (Ludw) Fuernr].</title>
        <authorList>
            <person name="Zhuang X."/>
        </authorList>
    </citation>
    <scope>NUCLEOTIDE SEQUENCE [LARGE SCALE GENOMIC DNA]</scope>
    <source>
        <strain evidence="15">LD22</strain>
    </source>
</reference>
<feature type="domain" description="Ketopantoate reductase C-terminal" evidence="14">
    <location>
        <begin position="187"/>
        <end position="308"/>
    </location>
</feature>
<evidence type="ECO:0000256" key="4">
    <source>
        <dbReference type="ARBA" id="ARBA00013014"/>
    </source>
</evidence>
<feature type="domain" description="Ketopantoate reductase N-terminal" evidence="13">
    <location>
        <begin position="4"/>
        <end position="158"/>
    </location>
</feature>
<dbReference type="InterPro" id="IPR013752">
    <property type="entry name" value="KPA_reductase"/>
</dbReference>
<dbReference type="Proteomes" id="UP000462055">
    <property type="component" value="Unassembled WGS sequence"/>
</dbReference>
<evidence type="ECO:0000256" key="7">
    <source>
        <dbReference type="ARBA" id="ARBA00022857"/>
    </source>
</evidence>
<dbReference type="InterPro" id="IPR008927">
    <property type="entry name" value="6-PGluconate_DH-like_C_sf"/>
</dbReference>
<keyword evidence="7 11" id="KW-0521">NADP</keyword>
<comment type="pathway">
    <text evidence="2 11">Cofactor biosynthesis; (R)-pantothenate biosynthesis; (R)-pantoate from 3-methyl-2-oxobutanoate: step 2/2.</text>
</comment>
<sequence>MRYVIIGAGAIGGAIGGRLQQAGQDVVLVARGAQYAALRERGLRLTGPDGVIDLPVPVVDGPDALEPTPDDVLVLAVKTQDAIAALDAWAPRPVAGGGTAGDRLPLVCAQNGVEAERLALRRFRDVYGMCVFLPASYLEPGAVTVRCAPYTGALNLGRYPSGADETARRIAEGLEKANFLVPVTPEVMRWKYAKLLGNLANAVEAVCGTLAGDDAKALVARAREEGAEVLDAAGIDRATGEEQRALRSGRVEVRPVEGGGPAGGSTWQSLRRGSTSVEADYLNGEIVLLGRLHGVATPVNETLLRAANEFARTGREPGSMTAGDLAARIPGGR</sequence>